<dbReference type="PANTHER" id="PTHR10110:SF86">
    <property type="entry name" value="SODIUM_HYDROGEN EXCHANGER 7"/>
    <property type="match status" value="1"/>
</dbReference>
<dbReference type="InterPro" id="IPR006153">
    <property type="entry name" value="Cation/H_exchanger_TM"/>
</dbReference>
<dbReference type="GO" id="GO:0005886">
    <property type="term" value="C:plasma membrane"/>
    <property type="evidence" value="ECO:0007669"/>
    <property type="project" value="UniProtKB-SubCell"/>
</dbReference>
<feature type="transmembrane region" description="Helical" evidence="15">
    <location>
        <begin position="28"/>
        <end position="46"/>
    </location>
</feature>
<feature type="transmembrane region" description="Helical" evidence="15">
    <location>
        <begin position="220"/>
        <end position="245"/>
    </location>
</feature>
<dbReference type="FunFam" id="2.60.120.10:FF:000090">
    <property type="entry name" value="Sodium/hydrogen exchanger 7"/>
    <property type="match status" value="1"/>
</dbReference>
<keyword evidence="2" id="KW-0813">Transport</keyword>
<keyword evidence="10 15" id="KW-0472">Membrane</keyword>
<feature type="transmembrane region" description="Helical" evidence="15">
    <location>
        <begin position="251"/>
        <end position="268"/>
    </location>
</feature>
<feature type="domain" description="Cyclic nucleotide-binding" evidence="16">
    <location>
        <begin position="839"/>
        <end position="916"/>
    </location>
</feature>
<comment type="caution">
    <text evidence="17">The sequence shown here is derived from an EMBL/GenBank/DDBJ whole genome shotgun (WGS) entry which is preliminary data.</text>
</comment>
<dbReference type="GO" id="GO:0098719">
    <property type="term" value="P:sodium ion import across plasma membrane"/>
    <property type="evidence" value="ECO:0007669"/>
    <property type="project" value="TreeGrafter"/>
</dbReference>
<evidence type="ECO:0000256" key="13">
    <source>
        <dbReference type="ARBA" id="ARBA00047912"/>
    </source>
</evidence>
<evidence type="ECO:0000256" key="3">
    <source>
        <dbReference type="ARBA" id="ARBA00022475"/>
    </source>
</evidence>
<dbReference type="GO" id="GO:0051453">
    <property type="term" value="P:regulation of intracellular pH"/>
    <property type="evidence" value="ECO:0007669"/>
    <property type="project" value="TreeGrafter"/>
</dbReference>
<evidence type="ECO:0000256" key="11">
    <source>
        <dbReference type="ARBA" id="ARBA00023201"/>
    </source>
</evidence>
<feature type="transmembrane region" description="Helical" evidence="15">
    <location>
        <begin position="524"/>
        <end position="548"/>
    </location>
</feature>
<dbReference type="AlphaFoldDB" id="A0A6A1V1N9"/>
<dbReference type="InterPro" id="IPR000595">
    <property type="entry name" value="cNMP-bd_dom"/>
</dbReference>
<organism evidence="17 18">
    <name type="scientific">Morella rubra</name>
    <name type="common">Chinese bayberry</name>
    <dbReference type="NCBI Taxonomy" id="262757"/>
    <lineage>
        <taxon>Eukaryota</taxon>
        <taxon>Viridiplantae</taxon>
        <taxon>Streptophyta</taxon>
        <taxon>Embryophyta</taxon>
        <taxon>Tracheophyta</taxon>
        <taxon>Spermatophyta</taxon>
        <taxon>Magnoliopsida</taxon>
        <taxon>eudicotyledons</taxon>
        <taxon>Gunneridae</taxon>
        <taxon>Pentapetalae</taxon>
        <taxon>rosids</taxon>
        <taxon>fabids</taxon>
        <taxon>Fagales</taxon>
        <taxon>Myricaceae</taxon>
        <taxon>Morella</taxon>
    </lineage>
</organism>
<keyword evidence="9" id="KW-0406">Ion transport</keyword>
<feature type="region of interest" description="Disordered" evidence="14">
    <location>
        <begin position="1157"/>
        <end position="1176"/>
    </location>
</feature>
<evidence type="ECO:0000256" key="5">
    <source>
        <dbReference type="ARBA" id="ARBA00022692"/>
    </source>
</evidence>
<evidence type="ECO:0000256" key="14">
    <source>
        <dbReference type="SAM" id="MobiDB-lite"/>
    </source>
</evidence>
<evidence type="ECO:0000256" key="12">
    <source>
        <dbReference type="ARBA" id="ARBA00047524"/>
    </source>
</evidence>
<dbReference type="InterPro" id="IPR018490">
    <property type="entry name" value="cNMP-bd_dom_sf"/>
</dbReference>
<keyword evidence="18" id="KW-1185">Reference proteome</keyword>
<dbReference type="GO" id="GO:0015385">
    <property type="term" value="F:sodium:proton antiporter activity"/>
    <property type="evidence" value="ECO:0007669"/>
    <property type="project" value="InterPro"/>
</dbReference>
<feature type="region of interest" description="Disordered" evidence="14">
    <location>
        <begin position="1184"/>
        <end position="1247"/>
    </location>
</feature>
<evidence type="ECO:0000256" key="1">
    <source>
        <dbReference type="ARBA" id="ARBA00004651"/>
    </source>
</evidence>
<evidence type="ECO:0000256" key="9">
    <source>
        <dbReference type="ARBA" id="ARBA00023065"/>
    </source>
</evidence>
<comment type="subcellular location">
    <subcellularLocation>
        <location evidence="1">Cell membrane</location>
        <topology evidence="1">Multi-pass membrane protein</topology>
    </subcellularLocation>
</comment>
<evidence type="ECO:0000256" key="7">
    <source>
        <dbReference type="ARBA" id="ARBA00022989"/>
    </source>
</evidence>
<feature type="transmembrane region" description="Helical" evidence="15">
    <location>
        <begin position="463"/>
        <end position="488"/>
    </location>
</feature>
<keyword evidence="5 15" id="KW-0812">Transmembrane</keyword>
<feature type="transmembrane region" description="Helical" evidence="15">
    <location>
        <begin position="92"/>
        <end position="109"/>
    </location>
</feature>
<dbReference type="InterPro" id="IPR014710">
    <property type="entry name" value="RmlC-like_jellyroll"/>
</dbReference>
<proteinExistence type="predicted"/>
<evidence type="ECO:0000256" key="10">
    <source>
        <dbReference type="ARBA" id="ARBA00023136"/>
    </source>
</evidence>
<evidence type="ECO:0000256" key="2">
    <source>
        <dbReference type="ARBA" id="ARBA00022448"/>
    </source>
</evidence>
<evidence type="ECO:0000256" key="8">
    <source>
        <dbReference type="ARBA" id="ARBA00023053"/>
    </source>
</evidence>
<keyword evidence="11" id="KW-0739">Sodium transport</keyword>
<evidence type="ECO:0000256" key="15">
    <source>
        <dbReference type="SAM" id="Phobius"/>
    </source>
</evidence>
<evidence type="ECO:0000256" key="6">
    <source>
        <dbReference type="ARBA" id="ARBA00022958"/>
    </source>
</evidence>
<accession>A0A6A1V1N9</accession>
<keyword evidence="4" id="KW-0633">Potassium transport</keyword>
<feature type="transmembrane region" description="Helical" evidence="15">
    <location>
        <begin position="275"/>
        <end position="294"/>
    </location>
</feature>
<dbReference type="Gene3D" id="6.10.140.1330">
    <property type="match status" value="1"/>
</dbReference>
<feature type="transmembrane region" description="Helical" evidence="15">
    <location>
        <begin position="393"/>
        <end position="413"/>
    </location>
</feature>
<comment type="catalytic activity">
    <reaction evidence="13">
        <text>K(+)(in) + H(+)(out) = K(+)(out) + H(+)(in)</text>
        <dbReference type="Rhea" id="RHEA:29467"/>
        <dbReference type="ChEBI" id="CHEBI:15378"/>
        <dbReference type="ChEBI" id="CHEBI:29103"/>
    </reaction>
</comment>
<protein>
    <submittedName>
        <fullName evidence="17">Sodium/hydrogen exchanger 7</fullName>
    </submittedName>
</protein>
<dbReference type="Gene3D" id="2.60.120.10">
    <property type="entry name" value="Jelly Rolls"/>
    <property type="match status" value="1"/>
</dbReference>
<feature type="transmembrane region" description="Helical" evidence="15">
    <location>
        <begin position="121"/>
        <end position="140"/>
    </location>
</feature>
<dbReference type="SUPFAM" id="SSF51206">
    <property type="entry name" value="cAMP-binding domain-like"/>
    <property type="match status" value="1"/>
</dbReference>
<sequence>MAGVTEAVFPYRILEEEASSSDSNPTDAVIFVGLCLVLGIASRHLLRGTRVPYTVALLVCGIALGSIEYGTNHRFGKIGDGIRLWANIDPDLLLAVFLPALLFESSFSMEVHQIKRCIAQMILLAGPGVLISTFCLGSLLKFTFPYNWSWKTSLLLGGLLSATDPVAVVALLKELGASKKLSTIIEGESLMNDGTAIVVYQLFFQMVLGKSYSWAAIIKFLTQVALGAVGIGLAFGILSVLWLGFIFNDTVIEITLTLAVSYIAYFTAQEGVDVSGVLTVMTLGMFYAAVAKTAFKGDGQQSLHHFWEMVAYIANTVIFILRIEDMAIHGVMIIEALPEQDKLLSMIASRLQSKPTEIKVLQVCNERMFGAGLSGGERFDTIVMGRDDLMERVILYSLFYYLCSGVVIAEGILSGDNTGESGKSPSILSWRYNMGLSMYFSSSTHFLENRKFVDVYFKKGYSWAYLILLYVYVQVSRFIVVGIMFPFLRYFGYGLDWKEAVILIWSGLRGAVALSLSLSVKFVFFTGGIVFLTLIVNGSTTQFVLHLLDMDKLSAAKRRVLNYTKYEMLNKALEAFGDLGEDEELGPADWPTVRKYIACLNNLEGESVNPYGASEDDNTLDAMNLKDIRIRLLNGVQSAYWGMLDEGRITQSTANLLMQSVDEALDLVSDEPLCDWKGLKSNVHFPGYYKLLQTSIVPQKLATYFTVERLESACCICAAFLRGHRIARWQLHDFLGDSDVASIVINESEAEEEEARKFLEDVRVTFPQVLRVVKTRQVTYSVLNHLIDYVQNLEKVGLLEEKEMLHLHDAVQTDLKKLLRNPPLVKIPKMSDMISVHPLLGALPSSVRSPLQGSTRETVKLRGVTLYKEGSKANGIWLLSNGVVKWTSKSIKNKHLLHPTFTHGSTLGLYEVLSGKSFICDMITDSVALCFFVESEKILSVLRSDPSVEDFLWQESAIVLAKLLVPQIFEKMALQDLRALVAERSIMNLYIRGEAIEVPHHSIGFLLEGFIRTQGVEELITSPAALLPLHGISFQNLQPSGTAVTSFSRQGSWYLVETRARVIIFDIAAFEADSALQRRSSWLPPAPDHPHKSGLMSWPENFFKPRQHKQNSEGNDQPANSLSARAMQLSIYGSMFLRFAPILCKVDIRLRSRSFARSGPIRPSHSRSYPTVPSYQGHRLVSVKSEGSSTLRKNPGARKLTGSLAPGQLQSKTPIQSHGADDSSDDSGPEDEHIVRIDSPSRLSFRS</sequence>
<reference evidence="17 18" key="1">
    <citation type="journal article" date="2019" name="Plant Biotechnol. J.">
        <title>The red bayberry genome and genetic basis of sex determination.</title>
        <authorList>
            <person name="Jia H.M."/>
            <person name="Jia H.J."/>
            <person name="Cai Q.L."/>
            <person name="Wang Y."/>
            <person name="Zhao H.B."/>
            <person name="Yang W.F."/>
            <person name="Wang G.Y."/>
            <person name="Li Y.H."/>
            <person name="Zhan D.L."/>
            <person name="Shen Y.T."/>
            <person name="Niu Q.F."/>
            <person name="Chang L."/>
            <person name="Qiu J."/>
            <person name="Zhao L."/>
            <person name="Xie H.B."/>
            <person name="Fu W.Y."/>
            <person name="Jin J."/>
            <person name="Li X.W."/>
            <person name="Jiao Y."/>
            <person name="Zhou C.C."/>
            <person name="Tu T."/>
            <person name="Chai C.Y."/>
            <person name="Gao J.L."/>
            <person name="Fan L.J."/>
            <person name="van de Weg E."/>
            <person name="Wang J.Y."/>
            <person name="Gao Z.S."/>
        </authorList>
    </citation>
    <scope>NUCLEOTIDE SEQUENCE [LARGE SCALE GENOMIC DNA]</scope>
    <source>
        <tissue evidence="17">Leaves</tissue>
    </source>
</reference>
<keyword evidence="7 15" id="KW-1133">Transmembrane helix</keyword>
<keyword evidence="3" id="KW-1003">Cell membrane</keyword>
<dbReference type="InterPro" id="IPR018422">
    <property type="entry name" value="Cation/H_exchanger_CPA1"/>
</dbReference>
<dbReference type="OrthoDB" id="441412at2759"/>
<feature type="transmembrane region" description="Helical" evidence="15">
    <location>
        <begin position="152"/>
        <end position="172"/>
    </location>
</feature>
<feature type="transmembrane region" description="Helical" evidence="15">
    <location>
        <begin position="306"/>
        <end position="323"/>
    </location>
</feature>
<dbReference type="GO" id="GO:0015386">
    <property type="term" value="F:potassium:proton antiporter activity"/>
    <property type="evidence" value="ECO:0007669"/>
    <property type="project" value="TreeGrafter"/>
</dbReference>
<dbReference type="EMBL" id="RXIC02000025">
    <property type="protein sequence ID" value="KAB1205948.1"/>
    <property type="molecule type" value="Genomic_DNA"/>
</dbReference>
<name>A0A6A1V1N9_9ROSI</name>
<evidence type="ECO:0000313" key="17">
    <source>
        <dbReference type="EMBL" id="KAB1205948.1"/>
    </source>
</evidence>
<gene>
    <name evidence="17" type="ORF">CJ030_MR7G016928</name>
</gene>
<evidence type="ECO:0000259" key="16">
    <source>
        <dbReference type="PROSITE" id="PS50042"/>
    </source>
</evidence>
<dbReference type="PROSITE" id="PS50042">
    <property type="entry name" value="CNMP_BINDING_3"/>
    <property type="match status" value="1"/>
</dbReference>
<dbReference type="PANTHER" id="PTHR10110">
    <property type="entry name" value="SODIUM/HYDROGEN EXCHANGER"/>
    <property type="match status" value="1"/>
</dbReference>
<comment type="catalytic activity">
    <reaction evidence="12">
        <text>Na(+)(in) + H(+)(out) = Na(+)(out) + H(+)(in)</text>
        <dbReference type="Rhea" id="RHEA:29419"/>
        <dbReference type="ChEBI" id="CHEBI:15378"/>
        <dbReference type="ChEBI" id="CHEBI:29101"/>
    </reaction>
</comment>
<dbReference type="Pfam" id="PF00999">
    <property type="entry name" value="Na_H_Exchanger"/>
    <property type="match status" value="2"/>
</dbReference>
<keyword evidence="8" id="KW-0915">Sodium</keyword>
<dbReference type="GO" id="GO:0009941">
    <property type="term" value="C:chloroplast envelope"/>
    <property type="evidence" value="ECO:0007669"/>
    <property type="project" value="TreeGrafter"/>
</dbReference>
<dbReference type="Proteomes" id="UP000516437">
    <property type="component" value="Chromosome 7"/>
</dbReference>
<evidence type="ECO:0000313" key="18">
    <source>
        <dbReference type="Proteomes" id="UP000516437"/>
    </source>
</evidence>
<keyword evidence="6" id="KW-0630">Potassium</keyword>
<evidence type="ECO:0000256" key="4">
    <source>
        <dbReference type="ARBA" id="ARBA00022538"/>
    </source>
</evidence>